<keyword evidence="4" id="KW-1185">Reference proteome</keyword>
<protein>
    <submittedName>
        <fullName evidence="3">XdhC family protein</fullName>
    </submittedName>
</protein>
<dbReference type="Proteomes" id="UP001285263">
    <property type="component" value="Unassembled WGS sequence"/>
</dbReference>
<sequence>MTATSLDWISSAERLRAAGQPFALVSVVRVVAPSSARPGDKALVTADGRIDGWIGGGCSQPAVVRTVRQSLQDGQPRMIRIAPAAEGHERELSDLLEFGMACHSGGTVELFIDPVLPPAHLVVVGDSPVAVSLAELAPRVGLTVTVIAHDADASRFADARQVLVTDDAIAFAGEVEAGAFVVVATQGRRDLQGLHAALSLKARKIFFVASARKADVLRRTLLESEHDQAEVDAIVAPAGQAIGAQTPQEIALAVLAAVIAARRNAPEKEVVESPRAKPSVLPLPELAPIAGSCCGGGAAKE</sequence>
<evidence type="ECO:0000259" key="1">
    <source>
        <dbReference type="Pfam" id="PF02625"/>
    </source>
</evidence>
<dbReference type="Pfam" id="PF02625">
    <property type="entry name" value="XdhC_CoxI"/>
    <property type="match status" value="1"/>
</dbReference>
<dbReference type="InterPro" id="IPR052698">
    <property type="entry name" value="MoCofactor_Util/Proc"/>
</dbReference>
<accession>A0ABU5DLU4</accession>
<evidence type="ECO:0000313" key="4">
    <source>
        <dbReference type="Proteomes" id="UP001285263"/>
    </source>
</evidence>
<name>A0ABU5DLU4_9BURK</name>
<dbReference type="PANTHER" id="PTHR30388:SF6">
    <property type="entry name" value="XANTHINE DEHYDROGENASE SUBUNIT A-RELATED"/>
    <property type="match status" value="1"/>
</dbReference>
<evidence type="ECO:0000313" key="3">
    <source>
        <dbReference type="EMBL" id="MDY0747280.1"/>
    </source>
</evidence>
<dbReference type="RefSeq" id="WP_320425237.1">
    <property type="nucleotide sequence ID" value="NZ_JAXCLA010000007.1"/>
</dbReference>
<dbReference type="PANTHER" id="PTHR30388">
    <property type="entry name" value="ALDEHYDE OXIDOREDUCTASE MOLYBDENUM COFACTOR ASSEMBLY PROTEIN"/>
    <property type="match status" value="1"/>
</dbReference>
<evidence type="ECO:0000259" key="2">
    <source>
        <dbReference type="Pfam" id="PF13478"/>
    </source>
</evidence>
<dbReference type="InterPro" id="IPR003777">
    <property type="entry name" value="XdhC_CoxI"/>
</dbReference>
<comment type="caution">
    <text evidence="3">The sequence shown here is derived from an EMBL/GenBank/DDBJ whole genome shotgun (WGS) entry which is preliminary data.</text>
</comment>
<proteinExistence type="predicted"/>
<dbReference type="InterPro" id="IPR027051">
    <property type="entry name" value="XdhC_Rossmann_dom"/>
</dbReference>
<dbReference type="Gene3D" id="3.40.50.720">
    <property type="entry name" value="NAD(P)-binding Rossmann-like Domain"/>
    <property type="match status" value="1"/>
</dbReference>
<reference evidence="3 4" key="1">
    <citation type="submission" date="2023-11" db="EMBL/GenBank/DDBJ databases">
        <title>Paucibacter sp. nov., isolated from fresh soil in Korea.</title>
        <authorList>
            <person name="Le N.T.T."/>
        </authorList>
    </citation>
    <scope>NUCLEOTIDE SEQUENCE [LARGE SCALE GENOMIC DNA]</scope>
    <source>
        <strain evidence="3 4">R3-3</strain>
    </source>
</reference>
<feature type="domain" description="XdhC- CoxI" evidence="1">
    <location>
        <begin position="15"/>
        <end position="81"/>
    </location>
</feature>
<organism evidence="3 4">
    <name type="scientific">Roseateles agri</name>
    <dbReference type="NCBI Taxonomy" id="3098619"/>
    <lineage>
        <taxon>Bacteria</taxon>
        <taxon>Pseudomonadati</taxon>
        <taxon>Pseudomonadota</taxon>
        <taxon>Betaproteobacteria</taxon>
        <taxon>Burkholderiales</taxon>
        <taxon>Sphaerotilaceae</taxon>
        <taxon>Roseateles</taxon>
    </lineage>
</organism>
<dbReference type="EMBL" id="JAXCLA010000007">
    <property type="protein sequence ID" value="MDY0747280.1"/>
    <property type="molecule type" value="Genomic_DNA"/>
</dbReference>
<dbReference type="Pfam" id="PF13478">
    <property type="entry name" value="XdhC_C"/>
    <property type="match status" value="1"/>
</dbReference>
<feature type="domain" description="XdhC Rossmann" evidence="2">
    <location>
        <begin position="121"/>
        <end position="257"/>
    </location>
</feature>
<gene>
    <name evidence="3" type="ORF">SNE35_22430</name>
</gene>